<dbReference type="EMBL" id="JBITDC010000002">
    <property type="protein sequence ID" value="MFI5674399.1"/>
    <property type="molecule type" value="Genomic_DNA"/>
</dbReference>
<reference evidence="2 3" key="1">
    <citation type="submission" date="2024-10" db="EMBL/GenBank/DDBJ databases">
        <title>The Natural Products Discovery Center: Release of the First 8490 Sequenced Strains for Exploring Actinobacteria Biosynthetic Diversity.</title>
        <authorList>
            <person name="Kalkreuter E."/>
            <person name="Kautsar S.A."/>
            <person name="Yang D."/>
            <person name="Bader C.D."/>
            <person name="Teijaro C.N."/>
            <person name="Fluegel L."/>
            <person name="Davis C.M."/>
            <person name="Simpson J.R."/>
            <person name="Lauterbach L."/>
            <person name="Steele A.D."/>
            <person name="Gui C."/>
            <person name="Meng S."/>
            <person name="Li G."/>
            <person name="Viehrig K."/>
            <person name="Ye F."/>
            <person name="Su P."/>
            <person name="Kiefer A.F."/>
            <person name="Nichols A."/>
            <person name="Cepeda A.J."/>
            <person name="Yan W."/>
            <person name="Fan B."/>
            <person name="Jiang Y."/>
            <person name="Adhikari A."/>
            <person name="Zheng C.-J."/>
            <person name="Schuster L."/>
            <person name="Cowan T.M."/>
            <person name="Smanski M.J."/>
            <person name="Chevrette M.G."/>
            <person name="De Carvalho L.P.S."/>
            <person name="Shen B."/>
        </authorList>
    </citation>
    <scope>NUCLEOTIDE SEQUENCE [LARGE SCALE GENOMIC DNA]</scope>
    <source>
        <strain evidence="2 3">NPDC051599</strain>
    </source>
</reference>
<organism evidence="2 3">
    <name type="scientific">Streptomyces cellulosae</name>
    <dbReference type="NCBI Taxonomy" id="1968"/>
    <lineage>
        <taxon>Bacteria</taxon>
        <taxon>Bacillati</taxon>
        <taxon>Actinomycetota</taxon>
        <taxon>Actinomycetes</taxon>
        <taxon>Kitasatosporales</taxon>
        <taxon>Streptomycetaceae</taxon>
        <taxon>Streptomyces</taxon>
    </lineage>
</organism>
<evidence type="ECO:0000313" key="2">
    <source>
        <dbReference type="EMBL" id="MFI5674399.1"/>
    </source>
</evidence>
<name>A0ABW7XWF2_STRCE</name>
<accession>A0ABW7XWF2</accession>
<evidence type="ECO:0000256" key="1">
    <source>
        <dbReference type="SAM" id="MobiDB-lite"/>
    </source>
</evidence>
<feature type="region of interest" description="Disordered" evidence="1">
    <location>
        <begin position="1"/>
        <end position="54"/>
    </location>
</feature>
<evidence type="ECO:0000313" key="3">
    <source>
        <dbReference type="Proteomes" id="UP001612415"/>
    </source>
</evidence>
<dbReference type="Proteomes" id="UP001612415">
    <property type="component" value="Unassembled WGS sequence"/>
</dbReference>
<comment type="caution">
    <text evidence="2">The sequence shown here is derived from an EMBL/GenBank/DDBJ whole genome shotgun (WGS) entry which is preliminary data.</text>
</comment>
<gene>
    <name evidence="2" type="ORF">ACIA8P_06975</name>
</gene>
<proteinExistence type="predicted"/>
<protein>
    <submittedName>
        <fullName evidence="2">Uncharacterized protein</fullName>
    </submittedName>
</protein>
<sequence>MSSTARGEPSKPAAAIPPERAHGLGVFPDPIGHARRQARELLEGAVTDGSRTAR</sequence>
<dbReference type="RefSeq" id="WP_398655329.1">
    <property type="nucleotide sequence ID" value="NZ_JBITDC010000002.1"/>
</dbReference>
<keyword evidence="3" id="KW-1185">Reference proteome</keyword>